<feature type="domain" description="Fe/B12 periplasmic-binding" evidence="2">
    <location>
        <begin position="21"/>
        <end position="265"/>
    </location>
</feature>
<dbReference type="SUPFAM" id="SSF53807">
    <property type="entry name" value="Helical backbone' metal receptor"/>
    <property type="match status" value="1"/>
</dbReference>
<name>A0A0D0G1S8_9SPHI</name>
<comment type="caution">
    <text evidence="3">The sequence shown here is derived from an EMBL/GenBank/DDBJ whole genome shotgun (WGS) entry which is preliminary data.</text>
</comment>
<reference evidence="3 4" key="1">
    <citation type="submission" date="2015-01" db="EMBL/GenBank/DDBJ databases">
        <title>Draft genome sequence of Pedobacter sp. NL19 isolated from sludge of an effluent treatment pond in an abandoned uranium mine.</title>
        <authorList>
            <person name="Santos T."/>
            <person name="Caetano T."/>
            <person name="Covas C."/>
            <person name="Cruz A."/>
            <person name="Mendo S."/>
        </authorList>
    </citation>
    <scope>NUCLEOTIDE SEQUENCE [LARGE SCALE GENOMIC DNA]</scope>
    <source>
        <strain evidence="3 4">NL19</strain>
    </source>
</reference>
<dbReference type="STRING" id="1503925.TH53_01200"/>
<evidence type="ECO:0000259" key="2">
    <source>
        <dbReference type="PROSITE" id="PS50983"/>
    </source>
</evidence>
<keyword evidence="1" id="KW-0732">Signal</keyword>
<proteinExistence type="predicted"/>
<accession>A0A0D0G1S8</accession>
<dbReference type="EMBL" id="JXRA01000006">
    <property type="protein sequence ID" value="KIO78744.1"/>
    <property type="molecule type" value="Genomic_DNA"/>
</dbReference>
<dbReference type="PANTHER" id="PTHR30535">
    <property type="entry name" value="VITAMIN B12-BINDING PROTEIN"/>
    <property type="match status" value="1"/>
</dbReference>
<dbReference type="PANTHER" id="PTHR30535:SF35">
    <property type="entry name" value="PERIPLASMIC BINDING PROTEIN"/>
    <property type="match status" value="1"/>
</dbReference>
<dbReference type="Gene3D" id="3.40.50.1980">
    <property type="entry name" value="Nitrogenase molybdenum iron protein domain"/>
    <property type="match status" value="2"/>
</dbReference>
<dbReference type="InterPro" id="IPR050902">
    <property type="entry name" value="ABC_Transporter_SBP"/>
</dbReference>
<keyword evidence="4" id="KW-1185">Reference proteome</keyword>
<evidence type="ECO:0000256" key="1">
    <source>
        <dbReference type="ARBA" id="ARBA00022729"/>
    </source>
</evidence>
<gene>
    <name evidence="3" type="ORF">TH53_01200</name>
</gene>
<evidence type="ECO:0000313" key="3">
    <source>
        <dbReference type="EMBL" id="KIO78744.1"/>
    </source>
</evidence>
<dbReference type="AlphaFoldDB" id="A0A0D0G1S8"/>
<evidence type="ECO:0000313" key="4">
    <source>
        <dbReference type="Proteomes" id="UP000032049"/>
    </source>
</evidence>
<dbReference type="InterPro" id="IPR054828">
    <property type="entry name" value="Vit_B12_bind_prot"/>
</dbReference>
<dbReference type="InterPro" id="IPR002491">
    <property type="entry name" value="ABC_transptr_periplasmic_BD"/>
</dbReference>
<sequence>MRRQFTDQLDQTITINYPPKRIISVVPSQTELLFELGLNEEVVGLTKFCIHPQQQFKSKTKVGGTKKLNIELIRSLKPDLIIGNKEENTKEDIELLQKEFPVWMSDIFTLEDAMQTITQIAELVDRQPEAAYLNYLINAGFTDLQTLALEQGIDKTVAYLIWKGPYMLAGRNTFINDILVKNGLTNIIKADRYPEIELEELAALKPELVLLSSEPYPFREKHIEELKTAIPGAKVMLVDGEMFSWYGSRLVKAVQYLFQLQKELK</sequence>
<protein>
    <submittedName>
        <fullName evidence="3">Iron ABC transporter</fullName>
    </submittedName>
</protein>
<dbReference type="OrthoDB" id="9816357at2"/>
<organism evidence="3 4">
    <name type="scientific">Pedobacter lusitanus</name>
    <dbReference type="NCBI Taxonomy" id="1503925"/>
    <lineage>
        <taxon>Bacteria</taxon>
        <taxon>Pseudomonadati</taxon>
        <taxon>Bacteroidota</taxon>
        <taxon>Sphingobacteriia</taxon>
        <taxon>Sphingobacteriales</taxon>
        <taxon>Sphingobacteriaceae</taxon>
        <taxon>Pedobacter</taxon>
    </lineage>
</organism>
<dbReference type="PROSITE" id="PS50983">
    <property type="entry name" value="FE_B12_PBP"/>
    <property type="match status" value="1"/>
</dbReference>
<dbReference type="RefSeq" id="WP_041877589.1">
    <property type="nucleotide sequence ID" value="NZ_CP157278.1"/>
</dbReference>
<dbReference type="Proteomes" id="UP000032049">
    <property type="component" value="Unassembled WGS sequence"/>
</dbReference>
<dbReference type="NCBIfam" id="NF038402">
    <property type="entry name" value="TroA_like"/>
    <property type="match status" value="1"/>
</dbReference>
<dbReference type="Pfam" id="PF01497">
    <property type="entry name" value="Peripla_BP_2"/>
    <property type="match status" value="1"/>
</dbReference>